<dbReference type="Proteomes" id="UP001430848">
    <property type="component" value="Unassembled WGS sequence"/>
</dbReference>
<feature type="region of interest" description="Disordered" evidence="1">
    <location>
        <begin position="41"/>
        <end position="76"/>
    </location>
</feature>
<accession>A0ABR1NM46</accession>
<comment type="caution">
    <text evidence="2">The sequence shown here is derived from an EMBL/GenBank/DDBJ whole genome shotgun (WGS) entry which is preliminary data.</text>
</comment>
<proteinExistence type="predicted"/>
<dbReference type="InterPro" id="IPR011009">
    <property type="entry name" value="Kinase-like_dom_sf"/>
</dbReference>
<keyword evidence="3" id="KW-1185">Reference proteome</keyword>
<reference evidence="2 3" key="1">
    <citation type="submission" date="2024-02" db="EMBL/GenBank/DDBJ databases">
        <title>De novo assembly and annotation of 12 fungi associated with fruit tree decline syndrome in Ontario, Canada.</title>
        <authorList>
            <person name="Sulman M."/>
            <person name="Ellouze W."/>
            <person name="Ilyukhin E."/>
        </authorList>
    </citation>
    <scope>NUCLEOTIDE SEQUENCE [LARGE SCALE GENOMIC DNA]</scope>
    <source>
        <strain evidence="2 3">M169</strain>
    </source>
</reference>
<gene>
    <name evidence="2" type="ORF">SLS63_013929</name>
</gene>
<evidence type="ECO:0008006" key="4">
    <source>
        <dbReference type="Google" id="ProtNLM"/>
    </source>
</evidence>
<name>A0ABR1NM46_DIAER</name>
<evidence type="ECO:0000256" key="1">
    <source>
        <dbReference type="SAM" id="MobiDB-lite"/>
    </source>
</evidence>
<dbReference type="SUPFAM" id="SSF56112">
    <property type="entry name" value="Protein kinase-like (PK-like)"/>
    <property type="match status" value="1"/>
</dbReference>
<organism evidence="2 3">
    <name type="scientific">Diaporthe eres</name>
    <name type="common">Phomopsis oblonga</name>
    <dbReference type="NCBI Taxonomy" id="83184"/>
    <lineage>
        <taxon>Eukaryota</taxon>
        <taxon>Fungi</taxon>
        <taxon>Dikarya</taxon>
        <taxon>Ascomycota</taxon>
        <taxon>Pezizomycotina</taxon>
        <taxon>Sordariomycetes</taxon>
        <taxon>Sordariomycetidae</taxon>
        <taxon>Diaporthales</taxon>
        <taxon>Diaporthaceae</taxon>
        <taxon>Diaporthe</taxon>
        <taxon>Diaporthe eres species complex</taxon>
    </lineage>
</organism>
<evidence type="ECO:0000313" key="3">
    <source>
        <dbReference type="Proteomes" id="UP001430848"/>
    </source>
</evidence>
<protein>
    <recommendedName>
        <fullName evidence="4">Non-specific serine/threonine protein kinase</fullName>
    </recommendedName>
</protein>
<evidence type="ECO:0000313" key="2">
    <source>
        <dbReference type="EMBL" id="KAK7706564.1"/>
    </source>
</evidence>
<feature type="compositionally biased region" description="Acidic residues" evidence="1">
    <location>
        <begin position="45"/>
        <end position="63"/>
    </location>
</feature>
<dbReference type="EMBL" id="JAKNSF020000215">
    <property type="protein sequence ID" value="KAK7706564.1"/>
    <property type="molecule type" value="Genomic_DNA"/>
</dbReference>
<sequence length="265" mass="28983">MKAKATTLDVNDEMMKRFNVVPILGVVLHDETSQWMIQTPTGFSMDEDEGEDQIENEDEEDGLQEAPVTEPGDAVQQSHTVAGFITPYMGRSLELFGAINPTGGGDSNESHLPSMPALGSLTTTADVPITIEQLLDLVKGVRELSRCGITHGDICYWNIVIQEPEPKSMSAVPRLLLIDMGDTAPDYENDAVALAGVLLWCLKHSSSLREDTASRNKLIIASVLLNEVDFDRAIEVLSPVSESHGGHKGKVSYSPDVQQVKRRRL</sequence>